<dbReference type="KEGG" id="lpav:PLANPX_1704"/>
<evidence type="ECO:0000313" key="3">
    <source>
        <dbReference type="Proteomes" id="UP000326837"/>
    </source>
</evidence>
<gene>
    <name evidence="2" type="ORF">PLANPX_1704</name>
</gene>
<sequence>MKRWTTLLSLYGMLLIAPGCQEQKPADPPADATAMAEALSPAKDDSHGHSHGSGPHDGAVADWGGGAYHVEFTVDHDAKQATVYILGSDGKSAAPIKAETINLIIDEPATELTLKAEPLEGETDGMSSRFSGTHDTIGIVREFSGTIRGEVDGTPYVGEFAEVAHGH</sequence>
<evidence type="ECO:0000256" key="1">
    <source>
        <dbReference type="SAM" id="MobiDB-lite"/>
    </source>
</evidence>
<reference evidence="3" key="1">
    <citation type="submission" date="2019-10" db="EMBL/GenBank/DDBJ databases">
        <title>Lacipirellula parvula gen. nov., sp. nov., representing a lineage of planctomycetes widespread in freshwater anoxic habitats, and description of the family Lacipirellulaceae.</title>
        <authorList>
            <person name="Dedysh S.N."/>
            <person name="Kulichevskaya I.S."/>
            <person name="Beletsky A.V."/>
            <person name="Rakitin A.L."/>
            <person name="Mardanov A.V."/>
            <person name="Ivanova A.A."/>
            <person name="Saltykova V.X."/>
            <person name="Rijpstra W.I.C."/>
            <person name="Sinninghe Damste J.S."/>
            <person name="Ravin N.V."/>
        </authorList>
    </citation>
    <scope>NUCLEOTIDE SEQUENCE [LARGE SCALE GENOMIC DNA]</scope>
    <source>
        <strain evidence="3">PX69</strain>
    </source>
</reference>
<organism evidence="2 3">
    <name type="scientific">Lacipirellula parvula</name>
    <dbReference type="NCBI Taxonomy" id="2650471"/>
    <lineage>
        <taxon>Bacteria</taxon>
        <taxon>Pseudomonadati</taxon>
        <taxon>Planctomycetota</taxon>
        <taxon>Planctomycetia</taxon>
        <taxon>Pirellulales</taxon>
        <taxon>Lacipirellulaceae</taxon>
        <taxon>Lacipirellula</taxon>
    </lineage>
</organism>
<proteinExistence type="predicted"/>
<accession>A0A5K7X894</accession>
<dbReference type="EMBL" id="AP021861">
    <property type="protein sequence ID" value="BBO32092.1"/>
    <property type="molecule type" value="Genomic_DNA"/>
</dbReference>
<keyword evidence="3" id="KW-1185">Reference proteome</keyword>
<dbReference type="AlphaFoldDB" id="A0A5K7X894"/>
<evidence type="ECO:0000313" key="2">
    <source>
        <dbReference type="EMBL" id="BBO32092.1"/>
    </source>
</evidence>
<dbReference type="Proteomes" id="UP000326837">
    <property type="component" value="Chromosome"/>
</dbReference>
<feature type="region of interest" description="Disordered" evidence="1">
    <location>
        <begin position="22"/>
        <end position="60"/>
    </location>
</feature>
<dbReference type="RefSeq" id="WP_232536321.1">
    <property type="nucleotide sequence ID" value="NZ_AP021861.1"/>
</dbReference>
<feature type="compositionally biased region" description="Low complexity" evidence="1">
    <location>
        <begin position="29"/>
        <end position="38"/>
    </location>
</feature>
<protein>
    <submittedName>
        <fullName evidence="2">Uncharacterized protein</fullName>
    </submittedName>
</protein>
<name>A0A5K7X894_9BACT</name>